<keyword evidence="9 12" id="KW-0408">Iron</keyword>
<dbReference type="GO" id="GO:0020037">
    <property type="term" value="F:heme binding"/>
    <property type="evidence" value="ECO:0007669"/>
    <property type="project" value="InterPro"/>
</dbReference>
<dbReference type="CDD" id="cd20655">
    <property type="entry name" value="CYP93"/>
    <property type="match status" value="1"/>
</dbReference>
<dbReference type="PANTHER" id="PTHR24298:SF630">
    <property type="entry name" value="CYTOCHROME P450 705A1-RELATED"/>
    <property type="match status" value="1"/>
</dbReference>
<sequence length="515" mass="59096">MATMILVDFQNCFILILLCFFSLLCYSLFFKKPNDSRGCDLPPSPPALPIIGHLHLLLSSLTHKSLQKLSSKYGPLLHIRIFSVPIILVSSASVAYEIFKAHDVNVSTRGPAAIDESLVFGSSGIVNAPYGYYWKFMKKLIATKLLRPQALERSRGIRAEELQRFYAIILDKARKNENVEIAKEMMMLLNNTLCRMIMGRCFSEENGETERVRGLVDETFALTKKIFLAAILRRPLEKLRIPLFKKDIMSVSNRFNELLERILVEHKEKLDEEHQATDMMDMLLAAYEDENAEYKITRNHIKSFFAEFFVGGTDTSVQTTQWTMAEIMNNPNVLERLREEIEYVVGKSRLIQETDLPKLPYLQAVVKEGLRLHPPSPLVTRMFQEKCEIKGFYIPENTTLVINAYAVMRDPDSWEDPDEFKPERFLGCSRSGHEDKREQEVKYMPFGSGRRGCPGSNLAYIFVSIAIGVMVQCFDWRIKGDKVPMEETFEGISLTMVHPLKCTPAPRTQPFIFNF</sequence>
<evidence type="ECO:0000256" key="2">
    <source>
        <dbReference type="ARBA" id="ARBA00004167"/>
    </source>
</evidence>
<dbReference type="PANTHER" id="PTHR24298">
    <property type="entry name" value="FLAVONOID 3'-MONOOXYGENASE-RELATED"/>
    <property type="match status" value="1"/>
</dbReference>
<dbReference type="FunFam" id="1.10.630.10:FF:000019">
    <property type="entry name" value="Cytochrome P450 family protein"/>
    <property type="match status" value="1"/>
</dbReference>
<dbReference type="AlphaFoldDB" id="A0A8F0K944"/>
<evidence type="ECO:0000256" key="12">
    <source>
        <dbReference type="PIRSR" id="PIRSR602401-1"/>
    </source>
</evidence>
<dbReference type="PRINTS" id="PR00385">
    <property type="entry name" value="P450"/>
</dbReference>
<evidence type="ECO:0000256" key="11">
    <source>
        <dbReference type="ARBA" id="ARBA00023136"/>
    </source>
</evidence>
<reference evidence="15" key="1">
    <citation type="submission" date="2020-03" db="EMBL/GenBank/DDBJ databases">
        <title>An insight into accumulation patterns and metabolic pathway genes of glucosinolates in Isatis indigotica.</title>
        <authorList>
            <person name="Zhang T."/>
            <person name="Hu X."/>
            <person name="Yang S."/>
        </authorList>
    </citation>
    <scope>NUCLEOTIDE SEQUENCE</scope>
</reference>
<dbReference type="Gene3D" id="1.10.630.10">
    <property type="entry name" value="Cytochrome P450"/>
    <property type="match status" value="1"/>
</dbReference>
<comment type="similarity">
    <text evidence="3 13">Belongs to the cytochrome P450 family.</text>
</comment>
<evidence type="ECO:0000256" key="9">
    <source>
        <dbReference type="ARBA" id="ARBA00023004"/>
    </source>
</evidence>
<dbReference type="InterPro" id="IPR051103">
    <property type="entry name" value="Plant_metabolite_P450s"/>
</dbReference>
<gene>
    <name evidence="15" type="primary">CYP705A18-1</name>
</gene>
<evidence type="ECO:0000256" key="1">
    <source>
        <dbReference type="ARBA" id="ARBA00001971"/>
    </source>
</evidence>
<dbReference type="InterPro" id="IPR001128">
    <property type="entry name" value="Cyt_P450"/>
</dbReference>
<evidence type="ECO:0000256" key="14">
    <source>
        <dbReference type="SAM" id="Phobius"/>
    </source>
</evidence>
<dbReference type="PROSITE" id="PS00086">
    <property type="entry name" value="CYTOCHROME_P450"/>
    <property type="match status" value="1"/>
</dbReference>
<dbReference type="SUPFAM" id="SSF48264">
    <property type="entry name" value="Cytochrome P450"/>
    <property type="match status" value="1"/>
</dbReference>
<accession>A0A8F0K944</accession>
<dbReference type="GO" id="GO:0016709">
    <property type="term" value="F:oxidoreductase activity, acting on paired donors, with incorporation or reduction of molecular oxygen, NAD(P)H as one donor, and incorporation of one atom of oxygen"/>
    <property type="evidence" value="ECO:0007669"/>
    <property type="project" value="TreeGrafter"/>
</dbReference>
<evidence type="ECO:0000256" key="7">
    <source>
        <dbReference type="ARBA" id="ARBA00022989"/>
    </source>
</evidence>
<keyword evidence="11 14" id="KW-0472">Membrane</keyword>
<feature type="binding site" description="axial binding residue" evidence="12">
    <location>
        <position position="453"/>
    </location>
    <ligand>
        <name>heme</name>
        <dbReference type="ChEBI" id="CHEBI:30413"/>
    </ligand>
    <ligandPart>
        <name>Fe</name>
        <dbReference type="ChEBI" id="CHEBI:18248"/>
    </ligandPart>
</feature>
<keyword evidence="5 14" id="KW-0812">Transmembrane</keyword>
<comment type="subcellular location">
    <subcellularLocation>
        <location evidence="2">Membrane</location>
        <topology evidence="2">Single-pass membrane protein</topology>
    </subcellularLocation>
</comment>
<organism evidence="15">
    <name type="scientific">Isatis tinctoria</name>
    <name type="common">Dyer's woad</name>
    <name type="synonym">Isatis indigotica</name>
    <dbReference type="NCBI Taxonomy" id="161756"/>
    <lineage>
        <taxon>Eukaryota</taxon>
        <taxon>Viridiplantae</taxon>
        <taxon>Streptophyta</taxon>
        <taxon>Embryophyta</taxon>
        <taxon>Tracheophyta</taxon>
        <taxon>Spermatophyta</taxon>
        <taxon>Magnoliopsida</taxon>
        <taxon>eudicotyledons</taxon>
        <taxon>Gunneridae</taxon>
        <taxon>Pentapetalae</taxon>
        <taxon>rosids</taxon>
        <taxon>malvids</taxon>
        <taxon>Brassicales</taxon>
        <taxon>Brassicaceae</taxon>
        <taxon>Isatideae</taxon>
        <taxon>Isatis</taxon>
    </lineage>
</organism>
<keyword evidence="7 14" id="KW-1133">Transmembrane helix</keyword>
<evidence type="ECO:0000313" key="15">
    <source>
        <dbReference type="EMBL" id="QWK52339.1"/>
    </source>
</evidence>
<protein>
    <submittedName>
        <fullName evidence="15">Cytochrome P450 705A18-1</fullName>
    </submittedName>
</protein>
<keyword evidence="10 13" id="KW-0503">Monooxygenase</keyword>
<proteinExistence type="inferred from homology"/>
<evidence type="ECO:0000256" key="5">
    <source>
        <dbReference type="ARBA" id="ARBA00022692"/>
    </source>
</evidence>
<keyword evidence="8 13" id="KW-0560">Oxidoreductase</keyword>
<name>A0A8F0K944_ISATI</name>
<evidence type="ECO:0000256" key="3">
    <source>
        <dbReference type="ARBA" id="ARBA00010617"/>
    </source>
</evidence>
<evidence type="ECO:0000256" key="4">
    <source>
        <dbReference type="ARBA" id="ARBA00022617"/>
    </source>
</evidence>
<dbReference type="InterPro" id="IPR002401">
    <property type="entry name" value="Cyt_P450_E_grp-I"/>
</dbReference>
<evidence type="ECO:0000256" key="10">
    <source>
        <dbReference type="ARBA" id="ARBA00023033"/>
    </source>
</evidence>
<dbReference type="Pfam" id="PF00067">
    <property type="entry name" value="p450"/>
    <property type="match status" value="1"/>
</dbReference>
<evidence type="ECO:0000256" key="6">
    <source>
        <dbReference type="ARBA" id="ARBA00022723"/>
    </source>
</evidence>
<keyword evidence="6 12" id="KW-0479">Metal-binding</keyword>
<evidence type="ECO:0000256" key="13">
    <source>
        <dbReference type="RuleBase" id="RU000461"/>
    </source>
</evidence>
<comment type="cofactor">
    <cofactor evidence="1 12">
        <name>heme</name>
        <dbReference type="ChEBI" id="CHEBI:30413"/>
    </cofactor>
</comment>
<dbReference type="GO" id="GO:0005506">
    <property type="term" value="F:iron ion binding"/>
    <property type="evidence" value="ECO:0007669"/>
    <property type="project" value="InterPro"/>
</dbReference>
<dbReference type="GO" id="GO:0016020">
    <property type="term" value="C:membrane"/>
    <property type="evidence" value="ECO:0007669"/>
    <property type="project" value="UniProtKB-SubCell"/>
</dbReference>
<dbReference type="EMBL" id="MT145789">
    <property type="protein sequence ID" value="QWK52339.1"/>
    <property type="molecule type" value="Genomic_DNA"/>
</dbReference>
<feature type="transmembrane region" description="Helical" evidence="14">
    <location>
        <begin position="12"/>
        <end position="30"/>
    </location>
</feature>
<evidence type="ECO:0000256" key="8">
    <source>
        <dbReference type="ARBA" id="ARBA00023002"/>
    </source>
</evidence>
<dbReference type="InterPro" id="IPR017972">
    <property type="entry name" value="Cyt_P450_CS"/>
</dbReference>
<dbReference type="PRINTS" id="PR00463">
    <property type="entry name" value="EP450I"/>
</dbReference>
<keyword evidence="4 12" id="KW-0349">Heme</keyword>
<dbReference type="InterPro" id="IPR036396">
    <property type="entry name" value="Cyt_P450_sf"/>
</dbReference>